<dbReference type="Proteomes" id="UP000749040">
    <property type="component" value="Unassembled WGS sequence"/>
</dbReference>
<evidence type="ECO:0000313" key="3">
    <source>
        <dbReference type="EMBL" id="MBM9506869.1"/>
    </source>
</evidence>
<evidence type="ECO:0000313" key="4">
    <source>
        <dbReference type="Proteomes" id="UP000749040"/>
    </source>
</evidence>
<sequence length="175" mass="18418">MNEATAAPVSTAIRQALAAHTTLTLAYADADGPGACAVSYTPTAGAVPLLVFVTSTGTRHGRALQEQPSVQVAFTAQRDGQEWSELTGVQGRGICRRLEGDDRKTAWAAYSTRKDLVVLKDQPVAVLVSGHSPRRPGPTPGSGGNPYATSLDATDRWPGRRVGEAPRRGQDAVAR</sequence>
<dbReference type="Gene3D" id="2.30.110.10">
    <property type="entry name" value="Electron Transport, Fmn-binding Protein, Chain A"/>
    <property type="match status" value="1"/>
</dbReference>
<organism evidence="3 4">
    <name type="scientific">Actinacidiphila acididurans</name>
    <dbReference type="NCBI Taxonomy" id="2784346"/>
    <lineage>
        <taxon>Bacteria</taxon>
        <taxon>Bacillati</taxon>
        <taxon>Actinomycetota</taxon>
        <taxon>Actinomycetes</taxon>
        <taxon>Kitasatosporales</taxon>
        <taxon>Streptomycetaceae</taxon>
        <taxon>Actinacidiphila</taxon>
    </lineage>
</organism>
<comment type="caution">
    <text evidence="3">The sequence shown here is derived from an EMBL/GenBank/DDBJ whole genome shotgun (WGS) entry which is preliminary data.</text>
</comment>
<dbReference type="SUPFAM" id="SSF50475">
    <property type="entry name" value="FMN-binding split barrel"/>
    <property type="match status" value="1"/>
</dbReference>
<feature type="region of interest" description="Disordered" evidence="1">
    <location>
        <begin position="128"/>
        <end position="175"/>
    </location>
</feature>
<feature type="domain" description="Pyridoxamine 5'-phosphate oxidase N-terminal" evidence="2">
    <location>
        <begin position="11"/>
        <end position="123"/>
    </location>
</feature>
<evidence type="ECO:0000256" key="1">
    <source>
        <dbReference type="SAM" id="MobiDB-lite"/>
    </source>
</evidence>
<dbReference type="InterPro" id="IPR012349">
    <property type="entry name" value="Split_barrel_FMN-bd"/>
</dbReference>
<dbReference type="Pfam" id="PF01243">
    <property type="entry name" value="PNPOx_N"/>
    <property type="match status" value="1"/>
</dbReference>
<feature type="compositionally biased region" description="Basic and acidic residues" evidence="1">
    <location>
        <begin position="153"/>
        <end position="175"/>
    </location>
</feature>
<name>A0ABS2TU66_9ACTN</name>
<reference evidence="3 4" key="1">
    <citation type="submission" date="2021-01" db="EMBL/GenBank/DDBJ databases">
        <title>Streptomyces acididurans sp. nov., isolated from a peat swamp forest soil.</title>
        <authorList>
            <person name="Chantavorakit T."/>
            <person name="Duangmal K."/>
        </authorList>
    </citation>
    <scope>NUCLEOTIDE SEQUENCE [LARGE SCALE GENOMIC DNA]</scope>
    <source>
        <strain evidence="3 4">KK5PA1</strain>
    </source>
</reference>
<accession>A0ABS2TU66</accession>
<evidence type="ECO:0000259" key="2">
    <source>
        <dbReference type="Pfam" id="PF01243"/>
    </source>
</evidence>
<keyword evidence="4" id="KW-1185">Reference proteome</keyword>
<dbReference type="RefSeq" id="WP_205358726.1">
    <property type="nucleotide sequence ID" value="NZ_JADKYB010000010.1"/>
</dbReference>
<dbReference type="EMBL" id="JADKYB010000010">
    <property type="protein sequence ID" value="MBM9506869.1"/>
    <property type="molecule type" value="Genomic_DNA"/>
</dbReference>
<dbReference type="InterPro" id="IPR011576">
    <property type="entry name" value="Pyridox_Oxase_N"/>
</dbReference>
<protein>
    <submittedName>
        <fullName evidence="3">Pyridoxamine 5'-phosphate oxidase family protein</fullName>
    </submittedName>
</protein>
<gene>
    <name evidence="3" type="ORF">ITX44_20430</name>
</gene>
<proteinExistence type="predicted"/>